<name>A0A8D8H0Q1_CULPI</name>
<dbReference type="EMBL" id="HBUE01298851">
    <property type="protein sequence ID" value="CAG6577730.1"/>
    <property type="molecule type" value="Transcribed_RNA"/>
</dbReference>
<dbReference type="EMBL" id="HBUE01192894">
    <property type="protein sequence ID" value="CAG6526019.1"/>
    <property type="molecule type" value="Transcribed_RNA"/>
</dbReference>
<accession>A0A8D8H0Q1</accession>
<sequence>MHPAQLDRHVPQQAVQAGGKQQQIHISQTRRRTHPASQSQRRKPPSRWPLHIISASGGRRLQRSPLIVVVEFQLATIGTGGPPTHHQQFGSGFRAGRGRHLRRGKFGWHRLWPGRGPVHPEGGGTGWQYGVER</sequence>
<dbReference type="AlphaFoldDB" id="A0A8D8H0Q1"/>
<organism evidence="2">
    <name type="scientific">Culex pipiens</name>
    <name type="common">House mosquito</name>
    <dbReference type="NCBI Taxonomy" id="7175"/>
    <lineage>
        <taxon>Eukaryota</taxon>
        <taxon>Metazoa</taxon>
        <taxon>Ecdysozoa</taxon>
        <taxon>Arthropoda</taxon>
        <taxon>Hexapoda</taxon>
        <taxon>Insecta</taxon>
        <taxon>Pterygota</taxon>
        <taxon>Neoptera</taxon>
        <taxon>Endopterygota</taxon>
        <taxon>Diptera</taxon>
        <taxon>Nematocera</taxon>
        <taxon>Culicoidea</taxon>
        <taxon>Culicidae</taxon>
        <taxon>Culicinae</taxon>
        <taxon>Culicini</taxon>
        <taxon>Culex</taxon>
        <taxon>Culex</taxon>
    </lineage>
</organism>
<evidence type="ECO:0000313" key="2">
    <source>
        <dbReference type="EMBL" id="CAG6526019.1"/>
    </source>
</evidence>
<reference evidence="2" key="1">
    <citation type="submission" date="2021-05" db="EMBL/GenBank/DDBJ databases">
        <authorList>
            <person name="Alioto T."/>
            <person name="Alioto T."/>
            <person name="Gomez Garrido J."/>
        </authorList>
    </citation>
    <scope>NUCLEOTIDE SEQUENCE</scope>
</reference>
<evidence type="ECO:0000256" key="1">
    <source>
        <dbReference type="SAM" id="MobiDB-lite"/>
    </source>
</evidence>
<feature type="region of interest" description="Disordered" evidence="1">
    <location>
        <begin position="1"/>
        <end position="55"/>
    </location>
</feature>
<proteinExistence type="predicted"/>
<feature type="compositionally biased region" description="Low complexity" evidence="1">
    <location>
        <begin position="12"/>
        <end position="23"/>
    </location>
</feature>
<feature type="compositionally biased region" description="Basic and acidic residues" evidence="1">
    <location>
        <begin position="1"/>
        <end position="10"/>
    </location>
</feature>
<protein>
    <submittedName>
        <fullName evidence="2">(northern house mosquito) hypothetical protein</fullName>
    </submittedName>
</protein>
<feature type="compositionally biased region" description="Basic residues" evidence="1">
    <location>
        <begin position="28"/>
        <end position="45"/>
    </location>
</feature>